<protein>
    <recommendedName>
        <fullName evidence="12">ATP synthase complex subunit 8</fullName>
    </recommendedName>
</protein>
<dbReference type="AlphaFoldDB" id="A0A126TEL0"/>
<keyword evidence="6 12" id="KW-0812">Transmembrane</keyword>
<feature type="transmembrane region" description="Helical" evidence="13">
    <location>
        <begin position="12"/>
        <end position="35"/>
    </location>
</feature>
<gene>
    <name evidence="14" type="primary">ATP8</name>
</gene>
<evidence type="ECO:0000256" key="11">
    <source>
        <dbReference type="ARBA" id="ARBA00023136"/>
    </source>
</evidence>
<name>A0A126TEL0_9COLE</name>
<evidence type="ECO:0000256" key="9">
    <source>
        <dbReference type="ARBA" id="ARBA00023065"/>
    </source>
</evidence>
<geneLocation type="mitochondrion" evidence="14"/>
<evidence type="ECO:0000256" key="5">
    <source>
        <dbReference type="ARBA" id="ARBA00022547"/>
    </source>
</evidence>
<organism evidence="14">
    <name type="scientific">Histeridae sp. BMNH 1274738</name>
    <dbReference type="NCBI Taxonomy" id="1796507"/>
    <lineage>
        <taxon>Eukaryota</taxon>
        <taxon>Metazoa</taxon>
        <taxon>Ecdysozoa</taxon>
        <taxon>Arthropoda</taxon>
        <taxon>Hexapoda</taxon>
        <taxon>Insecta</taxon>
        <taxon>Pterygota</taxon>
        <taxon>Neoptera</taxon>
        <taxon>Endopterygota</taxon>
        <taxon>Coleoptera</taxon>
        <taxon>Polyphaga</taxon>
        <taxon>Staphyliniformia</taxon>
        <taxon>Histeridae</taxon>
    </lineage>
</organism>
<keyword evidence="8 13" id="KW-1133">Transmembrane helix</keyword>
<dbReference type="InterPro" id="IPR001421">
    <property type="entry name" value="ATP8_metazoa"/>
</dbReference>
<comment type="subunit">
    <text evidence="3">F-type ATPases have 2 components, CF(1) - the catalytic core - and CF(0) - the membrane proton channel.</text>
</comment>
<keyword evidence="7 12" id="KW-0375">Hydrogen ion transport</keyword>
<comment type="similarity">
    <text evidence="2 12">Belongs to the ATPase protein 8 family.</text>
</comment>
<keyword evidence="5 12" id="KW-0138">CF(0)</keyword>
<dbReference type="Pfam" id="PF00895">
    <property type="entry name" value="ATP-synt_8"/>
    <property type="match status" value="1"/>
</dbReference>
<evidence type="ECO:0000256" key="1">
    <source>
        <dbReference type="ARBA" id="ARBA00004304"/>
    </source>
</evidence>
<dbReference type="GO" id="GO:0015078">
    <property type="term" value="F:proton transmembrane transporter activity"/>
    <property type="evidence" value="ECO:0007669"/>
    <property type="project" value="InterPro"/>
</dbReference>
<keyword evidence="4 12" id="KW-0813">Transport</keyword>
<comment type="subcellular location">
    <subcellularLocation>
        <location evidence="1 12">Mitochondrion membrane</location>
        <topology evidence="1 12">Single-pass membrane protein</topology>
    </subcellularLocation>
</comment>
<evidence type="ECO:0000256" key="13">
    <source>
        <dbReference type="SAM" id="Phobius"/>
    </source>
</evidence>
<evidence type="ECO:0000256" key="6">
    <source>
        <dbReference type="ARBA" id="ARBA00022692"/>
    </source>
</evidence>
<accession>A0A126TEL0</accession>
<proteinExistence type="inferred from homology"/>
<dbReference type="GO" id="GO:0045259">
    <property type="term" value="C:proton-transporting ATP synthase complex"/>
    <property type="evidence" value="ECO:0007669"/>
    <property type="project" value="UniProtKB-KW"/>
</dbReference>
<evidence type="ECO:0000256" key="2">
    <source>
        <dbReference type="ARBA" id="ARBA00008892"/>
    </source>
</evidence>
<sequence length="51" mass="6347">MPQMAPMNWTMLMVYFLMIFISYNMLNYFVFLYPVKTSIKTKIKKTINWKW</sequence>
<keyword evidence="9 12" id="KW-0406">Ion transport</keyword>
<evidence type="ECO:0000313" key="14">
    <source>
        <dbReference type="EMBL" id="AML26720.1"/>
    </source>
</evidence>
<keyword evidence="11 13" id="KW-0472">Membrane</keyword>
<reference evidence="14" key="1">
    <citation type="submission" date="2015-09" db="EMBL/GenBank/DDBJ databases">
        <title>Capturing the unknown biodiversity of arthropods in tropical forests using metagenomics.</title>
        <authorList>
            <person name="Andujar C."/>
            <person name="Creedy T.J."/>
            <person name="Garner B."/>
            <person name="Canty R."/>
            <person name="Warner H.B."/>
            <person name="Lipecki J."/>
            <person name="Crampton-Platt A."/>
            <person name="Gabrielli M."/>
            <person name="Croydon-Veleslavov I.A."/>
            <person name="Lim J.L."/>
            <person name="Linard B."/>
            <person name="Vogler A."/>
        </authorList>
    </citation>
    <scope>NUCLEOTIDE SEQUENCE</scope>
</reference>
<evidence type="ECO:0000256" key="12">
    <source>
        <dbReference type="RuleBase" id="RU003661"/>
    </source>
</evidence>
<evidence type="ECO:0000256" key="8">
    <source>
        <dbReference type="ARBA" id="ARBA00022989"/>
    </source>
</evidence>
<dbReference type="GO" id="GO:0031966">
    <property type="term" value="C:mitochondrial membrane"/>
    <property type="evidence" value="ECO:0007669"/>
    <property type="project" value="UniProtKB-SubCell"/>
</dbReference>
<keyword evidence="10 12" id="KW-0496">Mitochondrion</keyword>
<dbReference type="GO" id="GO:0015986">
    <property type="term" value="P:proton motive force-driven ATP synthesis"/>
    <property type="evidence" value="ECO:0007669"/>
    <property type="project" value="InterPro"/>
</dbReference>
<evidence type="ECO:0000256" key="3">
    <source>
        <dbReference type="ARBA" id="ARBA00011291"/>
    </source>
</evidence>
<evidence type="ECO:0000256" key="10">
    <source>
        <dbReference type="ARBA" id="ARBA00023128"/>
    </source>
</evidence>
<evidence type="ECO:0000256" key="7">
    <source>
        <dbReference type="ARBA" id="ARBA00022781"/>
    </source>
</evidence>
<dbReference type="EMBL" id="KT696263">
    <property type="protein sequence ID" value="AML26720.1"/>
    <property type="molecule type" value="Genomic_DNA"/>
</dbReference>
<evidence type="ECO:0000256" key="4">
    <source>
        <dbReference type="ARBA" id="ARBA00022448"/>
    </source>
</evidence>